<dbReference type="OrthoDB" id="103047at2"/>
<dbReference type="Gene3D" id="3.30.360.10">
    <property type="entry name" value="Dihydrodipicolinate Reductase, domain 2"/>
    <property type="match status" value="1"/>
</dbReference>
<keyword evidence="1" id="KW-0560">Oxidoreductase</keyword>
<evidence type="ECO:0000313" key="3">
    <source>
        <dbReference type="EMBL" id="ROR96562.1"/>
    </source>
</evidence>
<dbReference type="Gene3D" id="3.40.50.720">
    <property type="entry name" value="NAD(P)-binding Rossmann-like Domain"/>
    <property type="match status" value="1"/>
</dbReference>
<keyword evidence="4" id="KW-1185">Reference proteome</keyword>
<comment type="caution">
    <text evidence="3">The sequence shown here is derived from an EMBL/GenBank/DDBJ whole genome shotgun (WGS) entry which is preliminary data.</text>
</comment>
<dbReference type="AlphaFoldDB" id="A0A3N2DA58"/>
<sequence length="374" mass="39932">MIDVLVVGGGFGRDFLYLYQLHPDVGRVALAEPDAAVRGELGDRLGLDATYASLDDALASGGWDAVHLCSPVRFHVDQTLQVLASGRACASAVPMATTLDDIDRVLQATAAASGRYMMMETSLYQREYLHALHLRDTGALGRIGYLSGAHMQDLDGFPWYWMGYPPMCYATHVVAPLLGLAGRRAESVVCVGSGTHLPAHTGDGSNPFPIESALLTLAGEEPLVAQVTLSFFENARAYTEGFNVYGDQGALEWPSQEGGAAVVYAAGPPDGARRGRPIERVELDVPDRVETLPRELRPFTRPGRYQPPGDRPAIETHAWHGGSHPHLVHELVDAVVSGRESAIGPAVAATITAPGIVAHASALRGGERLEVPAY</sequence>
<dbReference type="GO" id="GO:0016491">
    <property type="term" value="F:oxidoreductase activity"/>
    <property type="evidence" value="ECO:0007669"/>
    <property type="project" value="UniProtKB-KW"/>
</dbReference>
<dbReference type="SUPFAM" id="SSF55347">
    <property type="entry name" value="Glyceraldehyde-3-phosphate dehydrogenase-like, C-terminal domain"/>
    <property type="match status" value="1"/>
</dbReference>
<dbReference type="InterPro" id="IPR050463">
    <property type="entry name" value="Gfo/Idh/MocA_oxidrdct_glycsds"/>
</dbReference>
<dbReference type="PANTHER" id="PTHR43818:SF11">
    <property type="entry name" value="BCDNA.GH03377"/>
    <property type="match status" value="1"/>
</dbReference>
<dbReference type="InterPro" id="IPR000683">
    <property type="entry name" value="Gfo/Idh/MocA-like_OxRdtase_N"/>
</dbReference>
<proteinExistence type="predicted"/>
<feature type="domain" description="Gfo/Idh/MocA-like oxidoreductase N-terminal" evidence="2">
    <location>
        <begin position="3"/>
        <end position="118"/>
    </location>
</feature>
<dbReference type="GO" id="GO:0000166">
    <property type="term" value="F:nucleotide binding"/>
    <property type="evidence" value="ECO:0007669"/>
    <property type="project" value="InterPro"/>
</dbReference>
<dbReference type="PANTHER" id="PTHR43818">
    <property type="entry name" value="BCDNA.GH03377"/>
    <property type="match status" value="1"/>
</dbReference>
<dbReference type="EMBL" id="RKHQ01000001">
    <property type="protein sequence ID" value="ROR96562.1"/>
    <property type="molecule type" value="Genomic_DNA"/>
</dbReference>
<dbReference type="InterPro" id="IPR036291">
    <property type="entry name" value="NAD(P)-bd_dom_sf"/>
</dbReference>
<name>A0A3N2DA58_9MICO</name>
<dbReference type="Proteomes" id="UP000275356">
    <property type="component" value="Unassembled WGS sequence"/>
</dbReference>
<evidence type="ECO:0000259" key="2">
    <source>
        <dbReference type="Pfam" id="PF01408"/>
    </source>
</evidence>
<organism evidence="3 4">
    <name type="scientific">Salana multivorans</name>
    <dbReference type="NCBI Taxonomy" id="120377"/>
    <lineage>
        <taxon>Bacteria</taxon>
        <taxon>Bacillati</taxon>
        <taxon>Actinomycetota</taxon>
        <taxon>Actinomycetes</taxon>
        <taxon>Micrococcales</taxon>
        <taxon>Beutenbergiaceae</taxon>
        <taxon>Salana</taxon>
    </lineage>
</organism>
<reference evidence="3 4" key="1">
    <citation type="submission" date="2018-11" db="EMBL/GenBank/DDBJ databases">
        <title>Sequencing the genomes of 1000 actinobacteria strains.</title>
        <authorList>
            <person name="Klenk H.-P."/>
        </authorList>
    </citation>
    <scope>NUCLEOTIDE SEQUENCE [LARGE SCALE GENOMIC DNA]</scope>
    <source>
        <strain evidence="3 4">DSM 13521</strain>
    </source>
</reference>
<protein>
    <submittedName>
        <fullName evidence="3">Putative dehydrogenase</fullName>
    </submittedName>
</protein>
<evidence type="ECO:0000313" key="4">
    <source>
        <dbReference type="Proteomes" id="UP000275356"/>
    </source>
</evidence>
<dbReference type="RefSeq" id="WP_123738722.1">
    <property type="nucleotide sequence ID" value="NZ_RKHQ01000001.1"/>
</dbReference>
<accession>A0A3N2DA58</accession>
<gene>
    <name evidence="3" type="ORF">EDD28_1147</name>
</gene>
<dbReference type="SUPFAM" id="SSF51735">
    <property type="entry name" value="NAD(P)-binding Rossmann-fold domains"/>
    <property type="match status" value="1"/>
</dbReference>
<dbReference type="Pfam" id="PF01408">
    <property type="entry name" value="GFO_IDH_MocA"/>
    <property type="match status" value="1"/>
</dbReference>
<evidence type="ECO:0000256" key="1">
    <source>
        <dbReference type="ARBA" id="ARBA00023002"/>
    </source>
</evidence>